<sequence>MMFTYEPLRSNTSTRLIELLPPKHPNDRTIHARLRQCDLANPPSYEAISYVWGNEKDVASFYCNGRKLKITPNLAAALRQFRPDLGSRLLWVDKICIDQGNIRERNHQVGLMGQVYSSASGVLIWLGERWYGAPEAFVWIKAFALTAGPKFSEFFDRLGGQTEEWSEIWGALRKMRVSEPSAAAYKSLARLLSHPWFYRAWTYQEFILAKEKTFYCGSYHVEGCLWSVGVSLFYLLDNATHYLRLLSNKQLRALSTFGGFLAIGKDSNHRDGTDLVKLLESRRGAACTHQVDIVYSLLGMAKPEDFVLPDYSLPVRHVFSRLAASHILRTQSLKILSCISGKQARRKNTDLPSWVPDWTLEGQDSSMHRYEGTKFTTSGSSSLSVKICPNMEKLTVKGVYFDRIQLFDVPWISDDEEETYVPNDTELVYNDLFNLFRSLKVFDPDDPASMSAMCMDPLAILTHARYQKSNAAESFFGRKRVEIFARLRACTTEYGRFGMTSSNARQGDVIAIILGHDVPVVLRPTAVQDQYRYVGLCCVRGHMEGEALEYARRKANPGVEYDKRDRAWLEHLHEGPLPFDVQDFILV</sequence>
<evidence type="ECO:0000313" key="2">
    <source>
        <dbReference type="EMBL" id="KAF2759903.1"/>
    </source>
</evidence>
<dbReference type="RefSeq" id="XP_033602354.1">
    <property type="nucleotide sequence ID" value="XM_033740705.1"/>
</dbReference>
<dbReference type="PANTHER" id="PTHR24148">
    <property type="entry name" value="ANKYRIN REPEAT DOMAIN-CONTAINING PROTEIN 39 HOMOLOG-RELATED"/>
    <property type="match status" value="1"/>
</dbReference>
<dbReference type="AlphaFoldDB" id="A0A6A6WB47"/>
<dbReference type="Pfam" id="PF06985">
    <property type="entry name" value="HET"/>
    <property type="match status" value="1"/>
</dbReference>
<gene>
    <name evidence="2" type="ORF">EJ05DRAFT_314073</name>
</gene>
<dbReference type="OrthoDB" id="3553147at2759"/>
<accession>A0A6A6WB47</accession>
<evidence type="ECO:0000259" key="1">
    <source>
        <dbReference type="Pfam" id="PF06985"/>
    </source>
</evidence>
<dbReference type="InterPro" id="IPR010730">
    <property type="entry name" value="HET"/>
</dbReference>
<evidence type="ECO:0000313" key="3">
    <source>
        <dbReference type="Proteomes" id="UP000799437"/>
    </source>
</evidence>
<keyword evidence="3" id="KW-1185">Reference proteome</keyword>
<dbReference type="GeneID" id="54481759"/>
<feature type="domain" description="Heterokaryon incompatibility" evidence="1">
    <location>
        <begin position="45"/>
        <end position="205"/>
    </location>
</feature>
<dbReference type="Pfam" id="PF26639">
    <property type="entry name" value="Het-6_barrel"/>
    <property type="match status" value="1"/>
</dbReference>
<organism evidence="2 3">
    <name type="scientific">Pseudovirgaria hyperparasitica</name>
    <dbReference type="NCBI Taxonomy" id="470096"/>
    <lineage>
        <taxon>Eukaryota</taxon>
        <taxon>Fungi</taxon>
        <taxon>Dikarya</taxon>
        <taxon>Ascomycota</taxon>
        <taxon>Pezizomycotina</taxon>
        <taxon>Dothideomycetes</taxon>
        <taxon>Dothideomycetes incertae sedis</taxon>
        <taxon>Acrospermales</taxon>
        <taxon>Acrospermaceae</taxon>
        <taxon>Pseudovirgaria</taxon>
    </lineage>
</organism>
<dbReference type="EMBL" id="ML996569">
    <property type="protein sequence ID" value="KAF2759903.1"/>
    <property type="molecule type" value="Genomic_DNA"/>
</dbReference>
<dbReference type="InterPro" id="IPR052895">
    <property type="entry name" value="HetReg/Transcr_Mod"/>
</dbReference>
<proteinExistence type="predicted"/>
<dbReference type="PANTHER" id="PTHR24148:SF64">
    <property type="entry name" value="HETEROKARYON INCOMPATIBILITY DOMAIN-CONTAINING PROTEIN"/>
    <property type="match status" value="1"/>
</dbReference>
<protein>
    <submittedName>
        <fullName evidence="2">HET-domain-containing protein</fullName>
    </submittedName>
</protein>
<dbReference type="Proteomes" id="UP000799437">
    <property type="component" value="Unassembled WGS sequence"/>
</dbReference>
<name>A0A6A6WB47_9PEZI</name>
<reference evidence="2" key="1">
    <citation type="journal article" date="2020" name="Stud. Mycol.">
        <title>101 Dothideomycetes genomes: a test case for predicting lifestyles and emergence of pathogens.</title>
        <authorList>
            <person name="Haridas S."/>
            <person name="Albert R."/>
            <person name="Binder M."/>
            <person name="Bloem J."/>
            <person name="Labutti K."/>
            <person name="Salamov A."/>
            <person name="Andreopoulos B."/>
            <person name="Baker S."/>
            <person name="Barry K."/>
            <person name="Bills G."/>
            <person name="Bluhm B."/>
            <person name="Cannon C."/>
            <person name="Castanera R."/>
            <person name="Culley D."/>
            <person name="Daum C."/>
            <person name="Ezra D."/>
            <person name="Gonzalez J."/>
            <person name="Henrissat B."/>
            <person name="Kuo A."/>
            <person name="Liang C."/>
            <person name="Lipzen A."/>
            <person name="Lutzoni F."/>
            <person name="Magnuson J."/>
            <person name="Mondo S."/>
            <person name="Nolan M."/>
            <person name="Ohm R."/>
            <person name="Pangilinan J."/>
            <person name="Park H.-J."/>
            <person name="Ramirez L."/>
            <person name="Alfaro M."/>
            <person name="Sun H."/>
            <person name="Tritt A."/>
            <person name="Yoshinaga Y."/>
            <person name="Zwiers L.-H."/>
            <person name="Turgeon B."/>
            <person name="Goodwin S."/>
            <person name="Spatafora J."/>
            <person name="Crous P."/>
            <person name="Grigoriev I."/>
        </authorList>
    </citation>
    <scope>NUCLEOTIDE SEQUENCE</scope>
    <source>
        <strain evidence="2">CBS 121739</strain>
    </source>
</reference>